<dbReference type="Pfam" id="PF13621">
    <property type="entry name" value="Cupin_8"/>
    <property type="match status" value="1"/>
</dbReference>
<dbReference type="Proteomes" id="UP000053831">
    <property type="component" value="Unassembled WGS sequence"/>
</dbReference>
<dbReference type="EMBL" id="LGSR01000022">
    <property type="protein sequence ID" value="KOS17591.1"/>
    <property type="molecule type" value="Genomic_DNA"/>
</dbReference>
<dbReference type="SMART" id="SM00558">
    <property type="entry name" value="JmjC"/>
    <property type="match status" value="1"/>
</dbReference>
<protein>
    <submittedName>
        <fullName evidence="3">Lysine-specific demethylase 8</fullName>
    </submittedName>
</protein>
<gene>
    <name evidence="3" type="ORF">ESCO_003149</name>
</gene>
<sequence>MTLADDILSRYLQAAMLLTGSSDTPSPQAENSATSRRPQGEVSPPDDDPLPSRGLAAQQLLRRQARIVVKLHAAWAAGGDGAVDEALLRTRLDDLAALSMSAFYAHRFDRLPYLWRQVYTDTLILHSHCEILQALGGDGAGAVARGRAGASLLGGRTIDRVVAHLDRALITAGGAGTVLGTPWIEGTLELLDRLWRAHRADPSSREEHQEHQEPRVPAFFSEAEPFGRPRVDGAHECPRRSGWGLGAFEAYMNAGAEGGPRPLVLEGLLAAWPALAERPWRSPVYLLSQTLGGRRLVPVEVGRSYVDAGWAQELMPFQEFLGRYVLSVSPANAGALDRSPDPAPPAPGYLAQHDLFRQIPALRRDVLVPDLCWADVPGHPLDAARDQPPLDAPRLNAWLGPARTITPLHTDGYHNLLCQVVGAKYVRLYPPSVGDRLRPRGPEHGVDMSNTSELDLGLLEGWDPAPEDGDGEGAEGKVEGELERGREALRGVEYWECVLGPGDTLLIPLGWWHYVRSLSTSFSVSFWWN</sequence>
<evidence type="ECO:0000259" key="2">
    <source>
        <dbReference type="PROSITE" id="PS51184"/>
    </source>
</evidence>
<dbReference type="STRING" id="150374.A0A0M8N134"/>
<comment type="caution">
    <text evidence="3">The sequence shown here is derived from an EMBL/GenBank/DDBJ whole genome shotgun (WGS) entry which is preliminary data.</text>
</comment>
<feature type="domain" description="JmjC" evidence="2">
    <location>
        <begin position="348"/>
        <end position="529"/>
    </location>
</feature>
<dbReference type="GO" id="GO:0008168">
    <property type="term" value="F:methyltransferase activity"/>
    <property type="evidence" value="ECO:0007669"/>
    <property type="project" value="UniProtKB-KW"/>
</dbReference>
<dbReference type="InterPro" id="IPR003347">
    <property type="entry name" value="JmjC_dom"/>
</dbReference>
<name>A0A0M8N134_ESCWE</name>
<feature type="region of interest" description="Disordered" evidence="1">
    <location>
        <begin position="19"/>
        <end position="53"/>
    </location>
</feature>
<dbReference type="InterPro" id="IPR041667">
    <property type="entry name" value="Cupin_8"/>
</dbReference>
<evidence type="ECO:0000313" key="4">
    <source>
        <dbReference type="Proteomes" id="UP000053831"/>
    </source>
</evidence>
<keyword evidence="3" id="KW-0808">Transferase</keyword>
<keyword evidence="4" id="KW-1185">Reference proteome</keyword>
<dbReference type="PANTHER" id="PTHR12461:SF101">
    <property type="entry name" value="TRNA WYBUTOSINE-SYNTHESIZING PROTEIN 4"/>
    <property type="match status" value="1"/>
</dbReference>
<dbReference type="OrthoDB" id="47172at2759"/>
<keyword evidence="3" id="KW-0489">Methyltransferase</keyword>
<dbReference type="GO" id="GO:0032259">
    <property type="term" value="P:methylation"/>
    <property type="evidence" value="ECO:0007669"/>
    <property type="project" value="UniProtKB-KW"/>
</dbReference>
<dbReference type="Gene3D" id="2.60.120.650">
    <property type="entry name" value="Cupin"/>
    <property type="match status" value="1"/>
</dbReference>
<dbReference type="PANTHER" id="PTHR12461">
    <property type="entry name" value="HYPOXIA-INDUCIBLE FACTOR 1 ALPHA INHIBITOR-RELATED"/>
    <property type="match status" value="1"/>
</dbReference>
<proteinExistence type="predicted"/>
<dbReference type="SUPFAM" id="SSF51197">
    <property type="entry name" value="Clavaminate synthase-like"/>
    <property type="match status" value="1"/>
</dbReference>
<dbReference type="PROSITE" id="PS51184">
    <property type="entry name" value="JMJC"/>
    <property type="match status" value="1"/>
</dbReference>
<evidence type="ECO:0000313" key="3">
    <source>
        <dbReference type="EMBL" id="KOS17591.1"/>
    </source>
</evidence>
<accession>A0A0M8N134</accession>
<organism evidence="3 4">
    <name type="scientific">Escovopsis weberi</name>
    <dbReference type="NCBI Taxonomy" id="150374"/>
    <lineage>
        <taxon>Eukaryota</taxon>
        <taxon>Fungi</taxon>
        <taxon>Dikarya</taxon>
        <taxon>Ascomycota</taxon>
        <taxon>Pezizomycotina</taxon>
        <taxon>Sordariomycetes</taxon>
        <taxon>Hypocreomycetidae</taxon>
        <taxon>Hypocreales</taxon>
        <taxon>Hypocreaceae</taxon>
        <taxon>Escovopsis</taxon>
    </lineage>
</organism>
<evidence type="ECO:0000256" key="1">
    <source>
        <dbReference type="SAM" id="MobiDB-lite"/>
    </source>
</evidence>
<reference evidence="3 4" key="1">
    <citation type="submission" date="2015-07" db="EMBL/GenBank/DDBJ databases">
        <title>The genome of the fungus Escovopsis weberi, a specialized disease agent of ant agriculture.</title>
        <authorList>
            <person name="de Man T.J."/>
            <person name="Stajich J.E."/>
            <person name="Kubicek C.P."/>
            <person name="Chenthamara K."/>
            <person name="Atanasova L."/>
            <person name="Druzhinina I.S."/>
            <person name="Birnbaum S."/>
            <person name="Barribeau S.M."/>
            <person name="Teiling C."/>
            <person name="Suen G."/>
            <person name="Currie C."/>
            <person name="Gerardo N.M."/>
        </authorList>
    </citation>
    <scope>NUCLEOTIDE SEQUENCE [LARGE SCALE GENOMIC DNA]</scope>
</reference>
<dbReference type="AlphaFoldDB" id="A0A0M8N134"/>
<feature type="compositionally biased region" description="Polar residues" evidence="1">
    <location>
        <begin position="19"/>
        <end position="37"/>
    </location>
</feature>